<proteinExistence type="predicted"/>
<dbReference type="Proteomes" id="UP001409585">
    <property type="component" value="Unassembled WGS sequence"/>
</dbReference>
<reference evidence="2" key="1">
    <citation type="journal article" date="2019" name="Int. J. Syst. Evol. Microbiol.">
        <title>The Global Catalogue of Microorganisms (GCM) 10K type strain sequencing project: providing services to taxonomists for standard genome sequencing and annotation.</title>
        <authorList>
            <consortium name="The Broad Institute Genomics Platform"/>
            <consortium name="The Broad Institute Genome Sequencing Center for Infectious Disease"/>
            <person name="Wu L."/>
            <person name="Ma J."/>
        </authorList>
    </citation>
    <scope>NUCLEOTIDE SEQUENCE [LARGE SCALE GENOMIC DNA]</scope>
    <source>
        <strain evidence="2">JCM 19134</strain>
    </source>
</reference>
<name>A0AAV3U0V1_9ALTE</name>
<gene>
    <name evidence="1" type="ORF">GCM10025791_15480</name>
</gene>
<evidence type="ECO:0000313" key="2">
    <source>
        <dbReference type="Proteomes" id="UP001409585"/>
    </source>
</evidence>
<comment type="caution">
    <text evidence="1">The sequence shown here is derived from an EMBL/GenBank/DDBJ whole genome shotgun (WGS) entry which is preliminary data.</text>
</comment>
<dbReference type="EMBL" id="BAABLX010000009">
    <property type="protein sequence ID" value="GAA4938394.1"/>
    <property type="molecule type" value="Genomic_DNA"/>
</dbReference>
<protein>
    <submittedName>
        <fullName evidence="1">Uncharacterized protein</fullName>
    </submittedName>
</protein>
<dbReference type="RefSeq" id="WP_345419655.1">
    <property type="nucleotide sequence ID" value="NZ_AP031496.1"/>
</dbReference>
<evidence type="ECO:0000313" key="1">
    <source>
        <dbReference type="EMBL" id="GAA4938394.1"/>
    </source>
</evidence>
<organism evidence="1 2">
    <name type="scientific">Halioxenophilus aromaticivorans</name>
    <dbReference type="NCBI Taxonomy" id="1306992"/>
    <lineage>
        <taxon>Bacteria</taxon>
        <taxon>Pseudomonadati</taxon>
        <taxon>Pseudomonadota</taxon>
        <taxon>Gammaproteobacteria</taxon>
        <taxon>Alteromonadales</taxon>
        <taxon>Alteromonadaceae</taxon>
        <taxon>Halioxenophilus</taxon>
    </lineage>
</organism>
<accession>A0AAV3U0V1</accession>
<keyword evidence="2" id="KW-1185">Reference proteome</keyword>
<dbReference type="AlphaFoldDB" id="A0AAV3U0V1"/>
<sequence length="126" mass="14813">MPQELNKQAVFEYLNSWSGFEKSISEEGEAYKVILSSGNKRVVTTTPFEVGEFFLDFTVDDRPYYSDWYEIMEDPLSEFIAYTWQVADNFLSNSTRVVSRGWWVFKTHELQFKSNGTWSNVFNTKT</sequence>